<dbReference type="EMBL" id="BGPR01007854">
    <property type="protein sequence ID" value="GBN30010.1"/>
    <property type="molecule type" value="Genomic_DNA"/>
</dbReference>
<protein>
    <submittedName>
        <fullName evidence="2">Uncharacterized protein</fullName>
    </submittedName>
</protein>
<evidence type="ECO:0000313" key="2">
    <source>
        <dbReference type="EMBL" id="GBN30010.1"/>
    </source>
</evidence>
<keyword evidence="1" id="KW-0812">Transmembrane</keyword>
<comment type="caution">
    <text evidence="2">The sequence shown here is derived from an EMBL/GenBank/DDBJ whole genome shotgun (WGS) entry which is preliminary data.</text>
</comment>
<keyword evidence="3" id="KW-1185">Reference proteome</keyword>
<accession>A0A4Y2MUF9</accession>
<name>A0A4Y2MUF9_ARAVE</name>
<sequence length="118" mass="13424">MDNVSARWSTPHTALRDFLDVTFRSVIGRDGPTPGLRALLITLLIFFLWAYSYLGLIFLQGQSILPHCDVEERGWDTSCCVYCNRRLVKEQFGGTGYRLDILRATKGHSLNLTDKMVL</sequence>
<gene>
    <name evidence="2" type="ORF">AVEN_133636_1</name>
</gene>
<proteinExistence type="predicted"/>
<feature type="transmembrane region" description="Helical" evidence="1">
    <location>
        <begin position="38"/>
        <end position="59"/>
    </location>
</feature>
<organism evidence="2 3">
    <name type="scientific">Araneus ventricosus</name>
    <name type="common">Orbweaver spider</name>
    <name type="synonym">Epeira ventricosa</name>
    <dbReference type="NCBI Taxonomy" id="182803"/>
    <lineage>
        <taxon>Eukaryota</taxon>
        <taxon>Metazoa</taxon>
        <taxon>Ecdysozoa</taxon>
        <taxon>Arthropoda</taxon>
        <taxon>Chelicerata</taxon>
        <taxon>Arachnida</taxon>
        <taxon>Araneae</taxon>
        <taxon>Araneomorphae</taxon>
        <taxon>Entelegynae</taxon>
        <taxon>Araneoidea</taxon>
        <taxon>Araneidae</taxon>
        <taxon>Araneus</taxon>
    </lineage>
</organism>
<reference evidence="2 3" key="1">
    <citation type="journal article" date="2019" name="Sci. Rep.">
        <title>Orb-weaving spider Araneus ventricosus genome elucidates the spidroin gene catalogue.</title>
        <authorList>
            <person name="Kono N."/>
            <person name="Nakamura H."/>
            <person name="Ohtoshi R."/>
            <person name="Moran D.A.P."/>
            <person name="Shinohara A."/>
            <person name="Yoshida Y."/>
            <person name="Fujiwara M."/>
            <person name="Mori M."/>
            <person name="Tomita M."/>
            <person name="Arakawa K."/>
        </authorList>
    </citation>
    <scope>NUCLEOTIDE SEQUENCE [LARGE SCALE GENOMIC DNA]</scope>
</reference>
<evidence type="ECO:0000313" key="3">
    <source>
        <dbReference type="Proteomes" id="UP000499080"/>
    </source>
</evidence>
<keyword evidence="1" id="KW-0472">Membrane</keyword>
<dbReference type="AlphaFoldDB" id="A0A4Y2MUF9"/>
<keyword evidence="1" id="KW-1133">Transmembrane helix</keyword>
<dbReference type="Proteomes" id="UP000499080">
    <property type="component" value="Unassembled WGS sequence"/>
</dbReference>
<evidence type="ECO:0000256" key="1">
    <source>
        <dbReference type="SAM" id="Phobius"/>
    </source>
</evidence>